<reference evidence="13 14" key="1">
    <citation type="submission" date="2024-02" db="EMBL/GenBank/DDBJ databases">
        <authorList>
            <person name="Vignale AGUSTIN F."/>
            <person name="Sosa J E."/>
            <person name="Modenutti C."/>
        </authorList>
    </citation>
    <scope>NUCLEOTIDE SEQUENCE [LARGE SCALE GENOMIC DNA]</scope>
</reference>
<comment type="subcellular location">
    <subcellularLocation>
        <location evidence="1">Cytoplasmic vesicle</location>
    </subcellularLocation>
    <subcellularLocation>
        <location evidence="2">Secreted</location>
    </subcellularLocation>
</comment>
<evidence type="ECO:0000256" key="2">
    <source>
        <dbReference type="ARBA" id="ARBA00004613"/>
    </source>
</evidence>
<dbReference type="EMBL" id="CAUOFW020004697">
    <property type="protein sequence ID" value="CAK9166820.1"/>
    <property type="molecule type" value="Genomic_DNA"/>
</dbReference>
<gene>
    <name evidence="12" type="ORF">ILEXP_LOCUS10338</name>
    <name evidence="13" type="ORF">ILEXP_LOCUS36060</name>
</gene>
<evidence type="ECO:0000313" key="14">
    <source>
        <dbReference type="Proteomes" id="UP001642360"/>
    </source>
</evidence>
<comment type="similarity">
    <text evidence="8">Belongs to the plant egg cell-secreted peptide family.</text>
</comment>
<comment type="caution">
    <text evidence="13">The sequence shown here is derived from an EMBL/GenBank/DDBJ whole genome shotgun (WGS) entry which is preliminary data.</text>
</comment>
<accession>A0ABC8TBN7</accession>
<keyword evidence="5" id="KW-0278">Fertilization</keyword>
<proteinExistence type="inferred from homology"/>
<dbReference type="AlphaFoldDB" id="A0ABC8TBN7"/>
<evidence type="ECO:0000313" key="13">
    <source>
        <dbReference type="EMBL" id="CAK9166820.1"/>
    </source>
</evidence>
<evidence type="ECO:0000256" key="8">
    <source>
        <dbReference type="ARBA" id="ARBA00034484"/>
    </source>
</evidence>
<sequence length="140" mass="15040">MAYSSRLIILTALLACFMAYTAMARPLSSKTTLMARLKLDGEESSSNCWESLFQLQSCTGEVLLFFMNGETYLGPGCCSAIRTIEHDCWPSMLGSLGFTSKEGDILRGYCDASDSGSATTPPSPPHTVEPNATIPTTVVP</sequence>
<keyword evidence="14" id="KW-1185">Reference proteome</keyword>
<feature type="chain" id="PRO_5044720990" description="Prolamin-like domain-containing protein" evidence="10">
    <location>
        <begin position="25"/>
        <end position="140"/>
    </location>
</feature>
<evidence type="ECO:0000256" key="9">
    <source>
        <dbReference type="SAM" id="MobiDB-lite"/>
    </source>
</evidence>
<comment type="function">
    <text evidence="7">Involved in the regulation of gamete interactions during the double fertilization and to prevent multiple-pollen tube attraction; mediates the redistribution of the gamete fusogen HAP2/GCS1 to the cell surface after secretion upon sperm arrival.</text>
</comment>
<feature type="signal peptide" evidence="10">
    <location>
        <begin position="1"/>
        <end position="24"/>
    </location>
</feature>
<evidence type="ECO:0000256" key="10">
    <source>
        <dbReference type="SAM" id="SignalP"/>
    </source>
</evidence>
<keyword evidence="4 10" id="KW-0732">Signal</keyword>
<evidence type="ECO:0000256" key="5">
    <source>
        <dbReference type="ARBA" id="ARBA00023279"/>
    </source>
</evidence>
<evidence type="ECO:0000256" key="4">
    <source>
        <dbReference type="ARBA" id="ARBA00022729"/>
    </source>
</evidence>
<evidence type="ECO:0000256" key="1">
    <source>
        <dbReference type="ARBA" id="ARBA00004541"/>
    </source>
</evidence>
<organism evidence="13 14">
    <name type="scientific">Ilex paraguariensis</name>
    <name type="common">yerba mate</name>
    <dbReference type="NCBI Taxonomy" id="185542"/>
    <lineage>
        <taxon>Eukaryota</taxon>
        <taxon>Viridiplantae</taxon>
        <taxon>Streptophyta</taxon>
        <taxon>Embryophyta</taxon>
        <taxon>Tracheophyta</taxon>
        <taxon>Spermatophyta</taxon>
        <taxon>Magnoliopsida</taxon>
        <taxon>eudicotyledons</taxon>
        <taxon>Gunneridae</taxon>
        <taxon>Pentapetalae</taxon>
        <taxon>asterids</taxon>
        <taxon>campanulids</taxon>
        <taxon>Aquifoliales</taxon>
        <taxon>Aquifoliaceae</taxon>
        <taxon>Ilex</taxon>
    </lineage>
</organism>
<dbReference type="GO" id="GO:0031410">
    <property type="term" value="C:cytoplasmic vesicle"/>
    <property type="evidence" value="ECO:0007669"/>
    <property type="project" value="UniProtKB-SubCell"/>
</dbReference>
<evidence type="ECO:0000313" key="12">
    <source>
        <dbReference type="EMBL" id="CAK9142658.1"/>
    </source>
</evidence>
<dbReference type="EMBL" id="CAUOFW020001241">
    <property type="protein sequence ID" value="CAK9142658.1"/>
    <property type="molecule type" value="Genomic_DNA"/>
</dbReference>
<protein>
    <recommendedName>
        <fullName evidence="11">Prolamin-like domain-containing protein</fullName>
    </recommendedName>
</protein>
<dbReference type="Proteomes" id="UP001642360">
    <property type="component" value="Unassembled WGS sequence"/>
</dbReference>
<feature type="region of interest" description="Disordered" evidence="9">
    <location>
        <begin position="112"/>
        <end position="140"/>
    </location>
</feature>
<evidence type="ECO:0000256" key="6">
    <source>
        <dbReference type="ARBA" id="ARBA00023329"/>
    </source>
</evidence>
<keyword evidence="6" id="KW-0968">Cytoplasmic vesicle</keyword>
<keyword evidence="3" id="KW-0964">Secreted</keyword>
<dbReference type="PANTHER" id="PTHR35293">
    <property type="entry name" value="EGG CELL-SECRETED PROTEIN 1.5"/>
    <property type="match status" value="1"/>
</dbReference>
<dbReference type="PANTHER" id="PTHR35293:SF1">
    <property type="entry name" value="EGG CELL-SECRETED PROTEIN 1.5"/>
    <property type="match status" value="1"/>
</dbReference>
<dbReference type="GO" id="GO:0080155">
    <property type="term" value="P:regulation of double fertilization forming a zygote and endosperm"/>
    <property type="evidence" value="ECO:0007669"/>
    <property type="project" value="UniProtKB-ARBA"/>
</dbReference>
<dbReference type="GO" id="GO:0009567">
    <property type="term" value="P:double fertilization forming a zygote and endosperm"/>
    <property type="evidence" value="ECO:0007669"/>
    <property type="project" value="UniProtKB-ARBA"/>
</dbReference>
<evidence type="ECO:0000256" key="7">
    <source>
        <dbReference type="ARBA" id="ARBA00034457"/>
    </source>
</evidence>
<feature type="domain" description="Prolamin-like" evidence="11">
    <location>
        <begin position="47"/>
        <end position="111"/>
    </location>
</feature>
<dbReference type="Pfam" id="PF05617">
    <property type="entry name" value="Prolamin_like"/>
    <property type="match status" value="1"/>
</dbReference>
<dbReference type="InterPro" id="IPR008502">
    <property type="entry name" value="Prolamin-like"/>
</dbReference>
<dbReference type="InterPro" id="IPR044711">
    <property type="entry name" value="EC11-15"/>
</dbReference>
<evidence type="ECO:0000259" key="11">
    <source>
        <dbReference type="Pfam" id="PF05617"/>
    </source>
</evidence>
<name>A0ABC8TBN7_9AQUA</name>
<dbReference type="GO" id="GO:2000008">
    <property type="term" value="P:regulation of protein localization to cell surface"/>
    <property type="evidence" value="ECO:0007669"/>
    <property type="project" value="UniProtKB-ARBA"/>
</dbReference>
<evidence type="ECO:0000256" key="3">
    <source>
        <dbReference type="ARBA" id="ARBA00022525"/>
    </source>
</evidence>
<dbReference type="GO" id="GO:0005576">
    <property type="term" value="C:extracellular region"/>
    <property type="evidence" value="ECO:0007669"/>
    <property type="project" value="UniProtKB-SubCell"/>
</dbReference>